<dbReference type="GO" id="GO:0030246">
    <property type="term" value="F:carbohydrate binding"/>
    <property type="evidence" value="ECO:0007669"/>
    <property type="project" value="InterPro"/>
</dbReference>
<dbReference type="EC" id="3.2.1.23" evidence="3"/>
<reference evidence="7" key="2">
    <citation type="submission" date="2015-03" db="UniProtKB">
        <authorList>
            <consortium name="EnsemblPlants"/>
        </authorList>
    </citation>
    <scope>IDENTIFICATION</scope>
</reference>
<dbReference type="HOGENOM" id="CLU_007853_4_0_1"/>
<dbReference type="EnsemblPlants" id="Bo2g092520.1">
    <property type="protein sequence ID" value="Bo2g092520.1"/>
    <property type="gene ID" value="Bo2g092520"/>
</dbReference>
<dbReference type="AlphaFoldDB" id="A0A0D3AR75"/>
<dbReference type="PANTHER" id="PTHR23421">
    <property type="entry name" value="BETA-GALACTOSIDASE RELATED"/>
    <property type="match status" value="1"/>
</dbReference>
<dbReference type="SUPFAM" id="SSF49785">
    <property type="entry name" value="Galactose-binding domain-like"/>
    <property type="match status" value="1"/>
</dbReference>
<evidence type="ECO:0000313" key="7">
    <source>
        <dbReference type="EnsemblPlants" id="Bo2g092520.1"/>
    </source>
</evidence>
<evidence type="ECO:0000256" key="4">
    <source>
        <dbReference type="RuleBase" id="RU003679"/>
    </source>
</evidence>
<dbReference type="InterPro" id="IPR041392">
    <property type="entry name" value="GHD"/>
</dbReference>
<dbReference type="Pfam" id="PF02140">
    <property type="entry name" value="SUEL_Lectin"/>
    <property type="match status" value="1"/>
</dbReference>
<evidence type="ECO:0000256" key="5">
    <source>
        <dbReference type="SAM" id="SignalP"/>
    </source>
</evidence>
<dbReference type="InterPro" id="IPR017853">
    <property type="entry name" value="GH"/>
</dbReference>
<dbReference type="Gene3D" id="3.20.20.80">
    <property type="entry name" value="Glycosidases"/>
    <property type="match status" value="2"/>
</dbReference>
<dbReference type="InterPro" id="IPR001944">
    <property type="entry name" value="Glycoside_Hdrlase_35"/>
</dbReference>
<name>A0A0D3AR75_BRAOL</name>
<feature type="chain" id="PRO_5002256934" description="beta-galactosidase" evidence="5">
    <location>
        <begin position="23"/>
        <end position="748"/>
    </location>
</feature>
<evidence type="ECO:0000256" key="3">
    <source>
        <dbReference type="ARBA" id="ARBA00012756"/>
    </source>
</evidence>
<comment type="catalytic activity">
    <reaction evidence="1">
        <text>Hydrolysis of terminal non-reducing beta-D-galactose residues in beta-D-galactosides.</text>
        <dbReference type="EC" id="3.2.1.23"/>
    </reaction>
</comment>
<evidence type="ECO:0000256" key="1">
    <source>
        <dbReference type="ARBA" id="ARBA00001412"/>
    </source>
</evidence>
<proteinExistence type="inferred from homology"/>
<keyword evidence="5" id="KW-0732">Signal</keyword>
<organism evidence="7 8">
    <name type="scientific">Brassica oleracea var. oleracea</name>
    <dbReference type="NCBI Taxonomy" id="109376"/>
    <lineage>
        <taxon>Eukaryota</taxon>
        <taxon>Viridiplantae</taxon>
        <taxon>Streptophyta</taxon>
        <taxon>Embryophyta</taxon>
        <taxon>Tracheophyta</taxon>
        <taxon>Spermatophyta</taxon>
        <taxon>Magnoliopsida</taxon>
        <taxon>eudicotyledons</taxon>
        <taxon>Gunneridae</taxon>
        <taxon>Pentapetalae</taxon>
        <taxon>rosids</taxon>
        <taxon>malvids</taxon>
        <taxon>Brassicales</taxon>
        <taxon>Brassicaceae</taxon>
        <taxon>Brassiceae</taxon>
        <taxon>Brassica</taxon>
    </lineage>
</organism>
<dbReference type="PRINTS" id="PR00742">
    <property type="entry name" value="GLHYDRLASE35"/>
</dbReference>
<dbReference type="InterPro" id="IPR008979">
    <property type="entry name" value="Galactose-bd-like_sf"/>
</dbReference>
<dbReference type="GO" id="GO:0004565">
    <property type="term" value="F:beta-galactosidase activity"/>
    <property type="evidence" value="ECO:0007669"/>
    <property type="project" value="UniProtKB-EC"/>
</dbReference>
<sequence length="748" mass="85617">MASFRSSLALFILMAIIRAGDAGNVTYDGRSLIIDGQHKILFSGSIHYPRSTPHDTFYLRLHLPLLLLRIIYMWPHLIGKAKSGGIDVIDTYVFWNIHEPQQGKFDFSGRRDIVRFIKIVFRTDNEPFKYYMKRYAQMIVKLMKSENLYASQGGPIILSHIENEYGMVARAFKQEGKSYVKWAAKLAVELDTGVPWVMCKQDDAPDPLINACNGRQCGETFKGPNSPNKPAVWTENWTSFYQTFGEEPLKRSAEDIAFQVALFIARNGRLLRQPKWGHLKELHAAVKLCEKPLLSGLRATTSLGKLQTAFVFGKNPELCAAFLMNQDEIHSTVHFLDSSYTLSPNSISVLPDCKNVDFNTAKVNAQYTTRTREPRQKLSSSRMWEEYTETVPSFSDTTIRSEFLLEHMNTTQDTSDYLWQIFRFQQPERAESILKVNHIGHVLHAFVNGRFIGSMHRAFKVQRFLLEKNMSLINGTNSIALLSVMVGLPNSGAHLERRVGGSRSVKIWNGTHALYFNKFAWGYEHWLKTVAEVGLHGEQVNVYTDHGAATVQWKQYTDSKSQPLTWDRSYDLELDINGKRGSLSEWPEYRSVLDLISYYQGKPFSDMVWYHIPRSFLNPNSNLLVILEEEKEGNPLGITIDTVSVTEVCGHVSSSHLPPVVSSRRRSHNRTEHRHLKYQYERRPKVQLQCPYGKKISKVLFASFGSPKGNCWRHSIGSCHSPNSLDVVQKACLRKSRFCTSVEKNIWW</sequence>
<dbReference type="PROSITE" id="PS50228">
    <property type="entry name" value="SUEL_LECTIN"/>
    <property type="match status" value="1"/>
</dbReference>
<keyword evidence="8" id="KW-1185">Reference proteome</keyword>
<feature type="signal peptide" evidence="5">
    <location>
        <begin position="1"/>
        <end position="22"/>
    </location>
</feature>
<evidence type="ECO:0000256" key="2">
    <source>
        <dbReference type="ARBA" id="ARBA00009809"/>
    </source>
</evidence>
<dbReference type="SUPFAM" id="SSF51445">
    <property type="entry name" value="(Trans)glycosidases"/>
    <property type="match status" value="1"/>
</dbReference>
<evidence type="ECO:0000313" key="8">
    <source>
        <dbReference type="Proteomes" id="UP000032141"/>
    </source>
</evidence>
<feature type="domain" description="SUEL-type lectin" evidence="6">
    <location>
        <begin position="680"/>
        <end position="748"/>
    </location>
</feature>
<dbReference type="GO" id="GO:0005975">
    <property type="term" value="P:carbohydrate metabolic process"/>
    <property type="evidence" value="ECO:0007669"/>
    <property type="project" value="InterPro"/>
</dbReference>
<dbReference type="eggNOG" id="KOG0496">
    <property type="taxonomic scope" value="Eukaryota"/>
</dbReference>
<dbReference type="Pfam" id="PF01301">
    <property type="entry name" value="Glyco_hydro_35"/>
    <property type="match status" value="1"/>
</dbReference>
<accession>A0A0D3AR75</accession>
<dbReference type="Pfam" id="PF17834">
    <property type="entry name" value="GHD"/>
    <property type="match status" value="1"/>
</dbReference>
<reference evidence="7 8" key="1">
    <citation type="journal article" date="2014" name="Genome Biol.">
        <title>Transcriptome and methylome profiling reveals relics of genome dominance in the mesopolyploid Brassica oleracea.</title>
        <authorList>
            <person name="Parkin I.A."/>
            <person name="Koh C."/>
            <person name="Tang H."/>
            <person name="Robinson S.J."/>
            <person name="Kagale S."/>
            <person name="Clarke W.E."/>
            <person name="Town C.D."/>
            <person name="Nixon J."/>
            <person name="Krishnakumar V."/>
            <person name="Bidwell S.L."/>
            <person name="Denoeud F."/>
            <person name="Belcram H."/>
            <person name="Links M.G."/>
            <person name="Just J."/>
            <person name="Clarke C."/>
            <person name="Bender T."/>
            <person name="Huebert T."/>
            <person name="Mason A.S."/>
            <person name="Pires J.C."/>
            <person name="Barker G."/>
            <person name="Moore J."/>
            <person name="Walley P.G."/>
            <person name="Manoli S."/>
            <person name="Batley J."/>
            <person name="Edwards D."/>
            <person name="Nelson M.N."/>
            <person name="Wang X."/>
            <person name="Paterson A.H."/>
            <person name="King G."/>
            <person name="Bancroft I."/>
            <person name="Chalhoub B."/>
            <person name="Sharpe A.G."/>
        </authorList>
    </citation>
    <scope>NUCLEOTIDE SEQUENCE</scope>
    <source>
        <strain evidence="7 8">cv. TO1000</strain>
    </source>
</reference>
<dbReference type="InterPro" id="IPR000922">
    <property type="entry name" value="Lectin_gal-bd_dom"/>
</dbReference>
<dbReference type="Proteomes" id="UP000032141">
    <property type="component" value="Chromosome C2"/>
</dbReference>
<protein>
    <recommendedName>
        <fullName evidence="3">beta-galactosidase</fullName>
        <ecNumber evidence="3">3.2.1.23</ecNumber>
    </recommendedName>
</protein>
<dbReference type="CDD" id="cd22842">
    <property type="entry name" value="Gal_Rha_Lectin_BGal"/>
    <property type="match status" value="1"/>
</dbReference>
<dbReference type="InterPro" id="IPR031330">
    <property type="entry name" value="Gly_Hdrlase_35_cat"/>
</dbReference>
<evidence type="ECO:0000259" key="6">
    <source>
        <dbReference type="PROSITE" id="PS50228"/>
    </source>
</evidence>
<comment type="similarity">
    <text evidence="2 4">Belongs to the glycosyl hydrolase 35 family.</text>
</comment>
<dbReference type="Gramene" id="Bo2g092520.1">
    <property type="protein sequence ID" value="Bo2g092520.1"/>
    <property type="gene ID" value="Bo2g092520"/>
</dbReference>